<comment type="caution">
    <text evidence="4">The sequence shown here is derived from an EMBL/GenBank/DDBJ whole genome shotgun (WGS) entry which is preliminary data.</text>
</comment>
<evidence type="ECO:0000313" key="4">
    <source>
        <dbReference type="EMBL" id="KAJ3646296.1"/>
    </source>
</evidence>
<evidence type="ECO:0000256" key="2">
    <source>
        <dbReference type="ARBA" id="ARBA00023172"/>
    </source>
</evidence>
<sequence>MLQTLAPTTRKQYNSTYKLWWEYRKQQNCSIYEATPVEVIEFLQHILNNSNHQFGTFNSHRSALAAIIRNLTDDPGIRRFLKGISKIRPQKPKYDITWDTQPVIEHIRALYPHNSISLKKLTQKVLLLLALTTGHRIQTISLIRTSNISATNDAIYIKIPQQIKTSGPNRFQPLLHIRYFRGSPKICPAQALTDYLTKTAELKPTDSDAMWVSFRPPHRPVEKETLSRWIKEILKEVGVDVGVFTAHSTRHASTSAAFRRGISIDEIQRTAGWSTSTATFARFYNRPIMTRKFSDYIRP</sequence>
<dbReference type="GO" id="GO:0003677">
    <property type="term" value="F:DNA binding"/>
    <property type="evidence" value="ECO:0007669"/>
    <property type="project" value="UniProtKB-KW"/>
</dbReference>
<feature type="domain" description="Tyr recombinase" evidence="3">
    <location>
        <begin position="91"/>
        <end position="297"/>
    </location>
</feature>
<dbReference type="Gene3D" id="1.10.443.10">
    <property type="entry name" value="Intergrase catalytic core"/>
    <property type="match status" value="1"/>
</dbReference>
<dbReference type="Gene3D" id="1.10.150.130">
    <property type="match status" value="1"/>
</dbReference>
<evidence type="ECO:0000313" key="5">
    <source>
        <dbReference type="Proteomes" id="UP001168821"/>
    </source>
</evidence>
<dbReference type="Proteomes" id="UP001168821">
    <property type="component" value="Unassembled WGS sequence"/>
</dbReference>
<evidence type="ECO:0000259" key="3">
    <source>
        <dbReference type="PROSITE" id="PS51898"/>
    </source>
</evidence>
<organism evidence="4 5">
    <name type="scientific">Zophobas morio</name>
    <dbReference type="NCBI Taxonomy" id="2755281"/>
    <lineage>
        <taxon>Eukaryota</taxon>
        <taxon>Metazoa</taxon>
        <taxon>Ecdysozoa</taxon>
        <taxon>Arthropoda</taxon>
        <taxon>Hexapoda</taxon>
        <taxon>Insecta</taxon>
        <taxon>Pterygota</taxon>
        <taxon>Neoptera</taxon>
        <taxon>Endopterygota</taxon>
        <taxon>Coleoptera</taxon>
        <taxon>Polyphaga</taxon>
        <taxon>Cucujiformia</taxon>
        <taxon>Tenebrionidae</taxon>
        <taxon>Zophobas</taxon>
    </lineage>
</organism>
<dbReference type="CDD" id="cd00397">
    <property type="entry name" value="DNA_BRE_C"/>
    <property type="match status" value="1"/>
</dbReference>
<dbReference type="AlphaFoldDB" id="A0AA38M7L0"/>
<name>A0AA38M7L0_9CUCU</name>
<dbReference type="GO" id="GO:0006310">
    <property type="term" value="P:DNA recombination"/>
    <property type="evidence" value="ECO:0007669"/>
    <property type="project" value="UniProtKB-KW"/>
</dbReference>
<dbReference type="InterPro" id="IPR013762">
    <property type="entry name" value="Integrase-like_cat_sf"/>
</dbReference>
<dbReference type="InterPro" id="IPR010998">
    <property type="entry name" value="Integrase_recombinase_N"/>
</dbReference>
<gene>
    <name evidence="4" type="ORF">Zmor_023888</name>
</gene>
<dbReference type="PANTHER" id="PTHR35617">
    <property type="entry name" value="PHAGE_INTEGRASE DOMAIN-CONTAINING PROTEIN"/>
    <property type="match status" value="1"/>
</dbReference>
<proteinExistence type="predicted"/>
<dbReference type="InterPro" id="IPR011010">
    <property type="entry name" value="DNA_brk_join_enz"/>
</dbReference>
<reference evidence="4" key="1">
    <citation type="journal article" date="2023" name="G3 (Bethesda)">
        <title>Whole genome assemblies of Zophobas morio and Tenebrio molitor.</title>
        <authorList>
            <person name="Kaur S."/>
            <person name="Stinson S.A."/>
            <person name="diCenzo G.C."/>
        </authorList>
    </citation>
    <scope>NUCLEOTIDE SEQUENCE</scope>
    <source>
        <strain evidence="4">QUZm001</strain>
    </source>
</reference>
<keyword evidence="1" id="KW-0238">DNA-binding</keyword>
<dbReference type="Pfam" id="PF00589">
    <property type="entry name" value="Phage_integrase"/>
    <property type="match status" value="1"/>
</dbReference>
<protein>
    <recommendedName>
        <fullName evidence="3">Tyr recombinase domain-containing protein</fullName>
    </recommendedName>
</protein>
<dbReference type="EMBL" id="JALNTZ010000007">
    <property type="protein sequence ID" value="KAJ3646296.1"/>
    <property type="molecule type" value="Genomic_DNA"/>
</dbReference>
<dbReference type="SUPFAM" id="SSF56349">
    <property type="entry name" value="DNA breaking-rejoining enzymes"/>
    <property type="match status" value="1"/>
</dbReference>
<dbReference type="PROSITE" id="PS51898">
    <property type="entry name" value="TYR_RECOMBINASE"/>
    <property type="match status" value="1"/>
</dbReference>
<evidence type="ECO:0000256" key="1">
    <source>
        <dbReference type="ARBA" id="ARBA00023125"/>
    </source>
</evidence>
<accession>A0AA38M7L0</accession>
<dbReference type="GO" id="GO:0015074">
    <property type="term" value="P:DNA integration"/>
    <property type="evidence" value="ECO:0007669"/>
    <property type="project" value="InterPro"/>
</dbReference>
<keyword evidence="5" id="KW-1185">Reference proteome</keyword>
<dbReference type="PANTHER" id="PTHR35617:SF3">
    <property type="entry name" value="CORE-BINDING (CB) DOMAIN-CONTAINING PROTEIN"/>
    <property type="match status" value="1"/>
</dbReference>
<dbReference type="InterPro" id="IPR002104">
    <property type="entry name" value="Integrase_catalytic"/>
</dbReference>
<keyword evidence="2" id="KW-0233">DNA recombination</keyword>